<comment type="caution">
    <text evidence="1">The sequence shown here is derived from an EMBL/GenBank/DDBJ whole genome shotgun (WGS) entry which is preliminary data.</text>
</comment>
<accession>A0ACC2QT20</accession>
<evidence type="ECO:0000313" key="1">
    <source>
        <dbReference type="EMBL" id="KAJ8721068.1"/>
    </source>
</evidence>
<organism evidence="1 2">
    <name type="scientific">Mythimna loreyi</name>
    <dbReference type="NCBI Taxonomy" id="667449"/>
    <lineage>
        <taxon>Eukaryota</taxon>
        <taxon>Metazoa</taxon>
        <taxon>Ecdysozoa</taxon>
        <taxon>Arthropoda</taxon>
        <taxon>Hexapoda</taxon>
        <taxon>Insecta</taxon>
        <taxon>Pterygota</taxon>
        <taxon>Neoptera</taxon>
        <taxon>Endopterygota</taxon>
        <taxon>Lepidoptera</taxon>
        <taxon>Glossata</taxon>
        <taxon>Ditrysia</taxon>
        <taxon>Noctuoidea</taxon>
        <taxon>Noctuidae</taxon>
        <taxon>Noctuinae</taxon>
        <taxon>Hadenini</taxon>
        <taxon>Mythimna</taxon>
    </lineage>
</organism>
<reference evidence="1" key="1">
    <citation type="submission" date="2023-03" db="EMBL/GenBank/DDBJ databases">
        <title>Chromosome-level genomes of two armyworms, Mythimna separata and Mythimna loreyi, provide insights into the biosynthesis and reception of sex pheromones.</title>
        <authorList>
            <person name="Zhao H."/>
        </authorList>
    </citation>
    <scope>NUCLEOTIDE SEQUENCE</scope>
    <source>
        <strain evidence="1">BeijingLab</strain>
    </source>
</reference>
<sequence length="578" mass="63755">MYSAAVISKVKTVQLGLSYLAMLQFTAYLWPKQAIVEDGASFDYIVVGAGTAGSVIANRLTEDENVNVLLIEAGGDAPIEGVVPGCTLFAKRSRFDWNYTTENDEFTKKCHQKPYFEMTLGKMLGGTSSLNYMLYSRGHPTDYDNWADITKDPTWNWENVLPYFIKSERVEDADFIKSPDIVNHGINGLAGLTRDPHKYLKDMVKSFKEIGNDIINDPGSSLGYSLAFTYISSGRRQSSAISFLSPAKDRKNLHVLKNTLVTKVNFDENKNAVGVETILENDKTINIKASKEVIISAGVFNSAKLLLLSGIGPKADLESKNIDVITDLPVGKNLQDHTGVVILHAMEKSDPEPFNPNLMPGAPTMGFTALDKTQNFPDYETLTFSAHANGILYFCAFVYRLSYDICDNIYVGMMGRMGLFNEIVSLRPKSKGVVTLRSTNPMDPPVVTSGHLTDEADLDDLVKYVKDFVPIVNTTYFRSVGAEMIDPMSGGCSEFEKGSDEYWKCYTTCLFSGQSNYVGTCAMGSVVDSRLRVIGVQRLRVADASIMPVITKGNTMAPIIMIGEKVSDFIKEDSKNLS</sequence>
<dbReference type="EMBL" id="CM056795">
    <property type="protein sequence ID" value="KAJ8721068.1"/>
    <property type="molecule type" value="Genomic_DNA"/>
</dbReference>
<proteinExistence type="predicted"/>
<protein>
    <submittedName>
        <fullName evidence="1">Uncharacterized protein</fullName>
    </submittedName>
</protein>
<name>A0ACC2QT20_9NEOP</name>
<keyword evidence="2" id="KW-1185">Reference proteome</keyword>
<gene>
    <name evidence="1" type="ORF">PYW08_006533</name>
</gene>
<evidence type="ECO:0000313" key="2">
    <source>
        <dbReference type="Proteomes" id="UP001231649"/>
    </source>
</evidence>
<dbReference type="Proteomes" id="UP001231649">
    <property type="component" value="Chromosome 19"/>
</dbReference>